<protein>
    <submittedName>
        <fullName evidence="3">Class I SAM-dependent methyltransferase</fullName>
    </submittedName>
</protein>
<accession>A0ABY7SSX1</accession>
<evidence type="ECO:0000313" key="3">
    <source>
        <dbReference type="EMBL" id="WCR09522.1"/>
    </source>
</evidence>
<keyword evidence="4" id="KW-1185">Reference proteome</keyword>
<reference evidence="3 4" key="1">
    <citation type="submission" date="2021-01" db="EMBL/GenBank/DDBJ databases">
        <title>Biogeographic distribution of Paracoccus.</title>
        <authorList>
            <person name="Hollensteiner J."/>
            <person name="Leineberger J."/>
            <person name="Brinkhoff T."/>
            <person name="Daniel R."/>
        </authorList>
    </citation>
    <scope>NUCLEOTIDE SEQUENCE [LARGE SCALE GENOMIC DNA]</scope>
    <source>
        <strain evidence="3 4">LMG25392</strain>
    </source>
</reference>
<feature type="domain" description="Methyltransferase" evidence="2">
    <location>
        <begin position="46"/>
        <end position="139"/>
    </location>
</feature>
<keyword evidence="1" id="KW-0808">Transferase</keyword>
<dbReference type="PANTHER" id="PTHR43861">
    <property type="entry name" value="TRANS-ACONITATE 2-METHYLTRANSFERASE-RELATED"/>
    <property type="match status" value="1"/>
</dbReference>
<dbReference type="SUPFAM" id="SSF53335">
    <property type="entry name" value="S-adenosyl-L-methionine-dependent methyltransferases"/>
    <property type="match status" value="1"/>
</dbReference>
<dbReference type="GO" id="GO:0008168">
    <property type="term" value="F:methyltransferase activity"/>
    <property type="evidence" value="ECO:0007669"/>
    <property type="project" value="UniProtKB-KW"/>
</dbReference>
<dbReference type="GO" id="GO:0032259">
    <property type="term" value="P:methylation"/>
    <property type="evidence" value="ECO:0007669"/>
    <property type="project" value="UniProtKB-KW"/>
</dbReference>
<sequence length="212" mass="23228">MADVTRNARFWDRAARKYAASRIGDPQGYERSVQSLRDRLRPQDRVVEFGCGTGTTALRLAPHAADISASDISSAMIAIARDKARAEGCGNVRFQVAAPETAGWPDDHFDVAVAMNVLHLIEDRGAALRAVHRTLRPGGIFVSKTPCLTEMTPLIRIAVPVMQLIGKAPFVAFLSAAELEREIAGAGFQIVERARHGTRGRDIRPYLVARRQ</sequence>
<gene>
    <name evidence="3" type="ORF">JHW45_10350</name>
</gene>
<dbReference type="Gene3D" id="3.40.50.150">
    <property type="entry name" value="Vaccinia Virus protein VP39"/>
    <property type="match status" value="1"/>
</dbReference>
<dbReference type="Proteomes" id="UP001218412">
    <property type="component" value="Chromosome"/>
</dbReference>
<dbReference type="RefSeq" id="WP_272857633.1">
    <property type="nucleotide sequence ID" value="NZ_CP067134.1"/>
</dbReference>
<proteinExistence type="predicted"/>
<organism evidence="3 4">
    <name type="scientific">Paracoccus stylophorae</name>
    <dbReference type="NCBI Taxonomy" id="659350"/>
    <lineage>
        <taxon>Bacteria</taxon>
        <taxon>Pseudomonadati</taxon>
        <taxon>Pseudomonadota</taxon>
        <taxon>Alphaproteobacteria</taxon>
        <taxon>Rhodobacterales</taxon>
        <taxon>Paracoccaceae</taxon>
        <taxon>Paracoccus</taxon>
    </lineage>
</organism>
<dbReference type="Pfam" id="PF13649">
    <property type="entry name" value="Methyltransf_25"/>
    <property type="match status" value="1"/>
</dbReference>
<evidence type="ECO:0000259" key="2">
    <source>
        <dbReference type="Pfam" id="PF13649"/>
    </source>
</evidence>
<keyword evidence="3" id="KW-0489">Methyltransferase</keyword>
<dbReference type="EMBL" id="CP067134">
    <property type="protein sequence ID" value="WCR09522.1"/>
    <property type="molecule type" value="Genomic_DNA"/>
</dbReference>
<evidence type="ECO:0000313" key="4">
    <source>
        <dbReference type="Proteomes" id="UP001218412"/>
    </source>
</evidence>
<dbReference type="InterPro" id="IPR029063">
    <property type="entry name" value="SAM-dependent_MTases_sf"/>
</dbReference>
<dbReference type="CDD" id="cd02440">
    <property type="entry name" value="AdoMet_MTases"/>
    <property type="match status" value="1"/>
</dbReference>
<evidence type="ECO:0000256" key="1">
    <source>
        <dbReference type="ARBA" id="ARBA00022679"/>
    </source>
</evidence>
<dbReference type="InterPro" id="IPR041698">
    <property type="entry name" value="Methyltransf_25"/>
</dbReference>
<name>A0ABY7SSX1_9RHOB</name>